<dbReference type="RefSeq" id="WP_198442388.1">
    <property type="nucleotide sequence ID" value="NZ_CBCSHE010000008.1"/>
</dbReference>
<proteinExistence type="predicted"/>
<sequence length="351" mass="40049">MRNLHKKLSALILLFLPAAAFSLPATEDWLPDTSGEYVYYSDKSFKDKSIIGFLYYNDETYAARYYSPATLSKQEKDITVYLTVQKDTFPLKFTGERISGMTETGDSDIVNYIHDLFYEFSARRHATSLKKGFVLKTDENFAQFGGSVKIEYSPLVPVFNILSISANDGTPILTVQTTGILASSEDKSFTEFKGIEGLPRDKTRNFKKTKAEPQKASFESQSVKLDGMWKQSMQNMWLLDDFAIITFSTIKPPSKTEFSGDFMAFMIRKLSQGTNGSYSIWKQHKISAEKKDGARIMNVFYQPLSSNVTRDFKTITPLEDGNLAYFSLTIFDDTYQKNRAYFDRILKSYEP</sequence>
<dbReference type="InterPro" id="IPR058260">
    <property type="entry name" value="DUF7954"/>
</dbReference>
<accession>A0A7T3RCT3</accession>
<dbReference type="KEGG" id="tper:IWA51_10530"/>
<dbReference type="Proteomes" id="UP000595224">
    <property type="component" value="Chromosome"/>
</dbReference>
<dbReference type="EMBL" id="CP064936">
    <property type="protein sequence ID" value="QQA00681.1"/>
    <property type="molecule type" value="Genomic_DNA"/>
</dbReference>
<evidence type="ECO:0000259" key="3">
    <source>
        <dbReference type="Pfam" id="PF25844"/>
    </source>
</evidence>
<keyword evidence="1" id="KW-0732">Signal</keyword>
<feature type="chain" id="PRO_5032989430" evidence="1">
    <location>
        <begin position="26"/>
        <end position="351"/>
    </location>
</feature>
<evidence type="ECO:0000259" key="2">
    <source>
        <dbReference type="Pfam" id="PF25843"/>
    </source>
</evidence>
<evidence type="ECO:0000313" key="4">
    <source>
        <dbReference type="EMBL" id="QQA00681.1"/>
    </source>
</evidence>
<keyword evidence="5" id="KW-1185">Reference proteome</keyword>
<feature type="domain" description="DUF7954" evidence="2">
    <location>
        <begin position="35"/>
        <end position="189"/>
    </location>
</feature>
<dbReference type="Pfam" id="PF25844">
    <property type="entry name" value="DUF7955"/>
    <property type="match status" value="1"/>
</dbReference>
<feature type="signal peptide" evidence="1">
    <location>
        <begin position="1"/>
        <end position="25"/>
    </location>
</feature>
<dbReference type="Pfam" id="PF25843">
    <property type="entry name" value="DUF7954"/>
    <property type="match status" value="1"/>
</dbReference>
<name>A0A7T3RCT3_9SPIR</name>
<gene>
    <name evidence="4" type="ORF">IWA51_10530</name>
</gene>
<reference evidence="4 5" key="1">
    <citation type="submission" date="2020-11" db="EMBL/GenBank/DDBJ databases">
        <title>Treponema Peruensis nv. sp., first commensal Treponema isolated from human feces.</title>
        <authorList>
            <person name="Belkhou C."/>
            <person name="Raes J."/>
        </authorList>
    </citation>
    <scope>NUCLEOTIDE SEQUENCE [LARGE SCALE GENOMIC DNA]</scope>
    <source>
        <strain evidence="4 5">RCC2812</strain>
    </source>
</reference>
<protein>
    <submittedName>
        <fullName evidence="4">Uncharacterized protein</fullName>
    </submittedName>
</protein>
<evidence type="ECO:0000256" key="1">
    <source>
        <dbReference type="SAM" id="SignalP"/>
    </source>
</evidence>
<organism evidence="4 5">
    <name type="scientific">Treponema peruense</name>
    <dbReference type="NCBI Taxonomy" id="2787628"/>
    <lineage>
        <taxon>Bacteria</taxon>
        <taxon>Pseudomonadati</taxon>
        <taxon>Spirochaetota</taxon>
        <taxon>Spirochaetia</taxon>
        <taxon>Spirochaetales</taxon>
        <taxon>Treponemataceae</taxon>
        <taxon>Treponema</taxon>
    </lineage>
</organism>
<dbReference type="InterPro" id="IPR058261">
    <property type="entry name" value="DUF7955"/>
</dbReference>
<dbReference type="AlphaFoldDB" id="A0A7T3RCT3"/>
<feature type="domain" description="DUF7955" evidence="3">
    <location>
        <begin position="214"/>
        <end position="350"/>
    </location>
</feature>
<evidence type="ECO:0000313" key="5">
    <source>
        <dbReference type="Proteomes" id="UP000595224"/>
    </source>
</evidence>